<dbReference type="NCBIfam" id="TIGR01644">
    <property type="entry name" value="phage_P2_V"/>
    <property type="match status" value="1"/>
</dbReference>
<evidence type="ECO:0000313" key="2">
    <source>
        <dbReference type="EMBL" id="MDE1463361.1"/>
    </source>
</evidence>
<name>A0ABT5UAG1_9GAMM</name>
<evidence type="ECO:0000313" key="3">
    <source>
        <dbReference type="Proteomes" id="UP001528823"/>
    </source>
</evidence>
<organism evidence="2 3">
    <name type="scientific">Spartinivicinus poritis</name>
    <dbReference type="NCBI Taxonomy" id="2994640"/>
    <lineage>
        <taxon>Bacteria</taxon>
        <taxon>Pseudomonadati</taxon>
        <taxon>Pseudomonadota</taxon>
        <taxon>Gammaproteobacteria</taxon>
        <taxon>Oceanospirillales</taxon>
        <taxon>Zooshikellaceae</taxon>
        <taxon>Spartinivicinus</taxon>
    </lineage>
</organism>
<dbReference type="Gene3D" id="2.40.50.230">
    <property type="entry name" value="Gp5 N-terminal domain"/>
    <property type="match status" value="1"/>
</dbReference>
<dbReference type="InterPro" id="IPR006531">
    <property type="entry name" value="Gp5/Vgr_OB"/>
</dbReference>
<comment type="caution">
    <text evidence="2">The sequence shown here is derived from an EMBL/GenBank/DDBJ whole genome shotgun (WGS) entry which is preliminary data.</text>
</comment>
<dbReference type="InterPro" id="IPR037026">
    <property type="entry name" value="Vgr_OB-fold_dom_sf"/>
</dbReference>
<keyword evidence="3" id="KW-1185">Reference proteome</keyword>
<feature type="domain" description="Gp5/Type VI secretion system Vgr protein OB-fold" evidence="1">
    <location>
        <begin position="22"/>
        <end position="88"/>
    </location>
</feature>
<dbReference type="InterPro" id="IPR013046">
    <property type="entry name" value="GpV/Gp45"/>
</dbReference>
<gene>
    <name evidence="2" type="ORF">ORQ98_15465</name>
</gene>
<reference evidence="2 3" key="1">
    <citation type="submission" date="2022-11" db="EMBL/GenBank/DDBJ databases">
        <title>Spartinivicinus poritis sp. nov., isolated from scleractinian coral Porites lutea.</title>
        <authorList>
            <person name="Zhang G."/>
            <person name="Cai L."/>
            <person name="Wei Q."/>
        </authorList>
    </citation>
    <scope>NUCLEOTIDE SEQUENCE [LARGE SCALE GENOMIC DNA]</scope>
    <source>
        <strain evidence="2 3">A2-2</strain>
    </source>
</reference>
<proteinExistence type="predicted"/>
<accession>A0ABT5UAG1</accession>
<dbReference type="EMBL" id="JAPMOU010000019">
    <property type="protein sequence ID" value="MDE1463361.1"/>
    <property type="molecule type" value="Genomic_DNA"/>
</dbReference>
<protein>
    <submittedName>
        <fullName evidence="2">Phage baseplate assembly protein V</fullName>
    </submittedName>
</protein>
<dbReference type="RefSeq" id="WP_274689701.1">
    <property type="nucleotide sequence ID" value="NZ_JAPMOU010000019.1"/>
</dbReference>
<dbReference type="Pfam" id="PF04717">
    <property type="entry name" value="Phage_base_V"/>
    <property type="match status" value="1"/>
</dbReference>
<dbReference type="Proteomes" id="UP001528823">
    <property type="component" value="Unassembled WGS sequence"/>
</dbReference>
<sequence>MIQNLLYRVSQLERKLANTVIIGTIYDVDYDEALVRVESGDFISGWLPWLTTRAHNDTEYWAPEMGEQVVMFSPDGEPEQGVVLPALYQQQYDKLANNPDVHIKKYKDQTTFSYNRKDKKLTIALAAGGNTELISDGGISIKGDVSIQGNLKASGDIADKTRTMAGDREIYNEHTHKVPGCSESKPTGKIQ</sequence>
<evidence type="ECO:0000259" key="1">
    <source>
        <dbReference type="Pfam" id="PF04717"/>
    </source>
</evidence>